<sequence length="454" mass="48775">MINMADAEAEASYIDYEAFASPDFHAPSFANTLVLSTNDANDTSLDLSTPLSRVLFDVQEVDTHIDSLTTSSALPLLKHTSTRAKASTHVLDTLESQVQGLQQAYTRLHQDVVERYEQVEQVRLAADRLATTLRLARAVARCLQIGRTLEGSMADTDKPREGYRTLAPAARLILSLREALAPEDVVEARLLARVNAITALRTELLDPSERSLLAKAQQSVREFSMSTLTGTSGGAGSVFAQHDDTRARTLAALHTLYLLSPVSLPPRSSAVQGATFNPTVLVAALQSYLQTSLTASVTSLARALATLPTLDRTLLDISARCQNIVALESLLSTAKPPVHPLLPTAPDNTTPAPLEPPSSFLGPLLAALDTSSLPSYFWRSLASSLAPRVQEIIARGGVSARTLKTNRDKVRDAVRECVHRGSQLPSSTGSKKVVGNWEREAAVMVGSIIGSLGR</sequence>
<comment type="subcellular location">
    <subcellularLocation>
        <location evidence="1">Golgi apparatus membrane</location>
        <topology evidence="1">Peripheral membrane protein</topology>
    </subcellularLocation>
</comment>
<organism evidence="7 8">
    <name type="scientific">Aureobasidium melanogenum</name>
    <name type="common">Aureobasidium pullulans var. melanogenum</name>
    <dbReference type="NCBI Taxonomy" id="46634"/>
    <lineage>
        <taxon>Eukaryota</taxon>
        <taxon>Fungi</taxon>
        <taxon>Dikarya</taxon>
        <taxon>Ascomycota</taxon>
        <taxon>Pezizomycotina</taxon>
        <taxon>Dothideomycetes</taxon>
        <taxon>Dothideomycetidae</taxon>
        <taxon>Dothideales</taxon>
        <taxon>Saccotheciaceae</taxon>
        <taxon>Aureobasidium</taxon>
    </lineage>
</organism>
<evidence type="ECO:0000256" key="2">
    <source>
        <dbReference type="ARBA" id="ARBA00020974"/>
    </source>
</evidence>
<evidence type="ECO:0000259" key="6">
    <source>
        <dbReference type="Pfam" id="PF20649"/>
    </source>
</evidence>
<dbReference type="InterPro" id="IPR048485">
    <property type="entry name" value="COG5_helical"/>
</dbReference>
<gene>
    <name evidence="7" type="ORF">KCU76_g8242</name>
</gene>
<reference evidence="7" key="2">
    <citation type="submission" date="2021-08" db="EMBL/GenBank/DDBJ databases">
        <authorList>
            <person name="Gostincar C."/>
            <person name="Sun X."/>
            <person name="Song Z."/>
            <person name="Gunde-Cimerman N."/>
        </authorList>
    </citation>
    <scope>NUCLEOTIDE SEQUENCE</scope>
    <source>
        <strain evidence="7">EXF-9911</strain>
    </source>
</reference>
<feature type="domain" description="Conserved oligomeric Golgi complex subunit 5 N-terminal" evidence="5">
    <location>
        <begin position="17"/>
        <end position="148"/>
    </location>
</feature>
<comment type="caution">
    <text evidence="7">The sequence shown here is derived from an EMBL/GenBank/DDBJ whole genome shotgun (WGS) entry which is preliminary data.</text>
</comment>
<evidence type="ECO:0000256" key="1">
    <source>
        <dbReference type="ARBA" id="ARBA00004395"/>
    </source>
</evidence>
<reference evidence="7" key="1">
    <citation type="journal article" date="2021" name="J Fungi (Basel)">
        <title>Virulence traits and population genomics of the black yeast Aureobasidium melanogenum.</title>
        <authorList>
            <person name="Cernosa A."/>
            <person name="Sun X."/>
            <person name="Gostincar C."/>
            <person name="Fang C."/>
            <person name="Gunde-Cimerman N."/>
            <person name="Song Z."/>
        </authorList>
    </citation>
    <scope>NUCLEOTIDE SEQUENCE</scope>
    <source>
        <strain evidence="7">EXF-9911</strain>
    </source>
</reference>
<protein>
    <recommendedName>
        <fullName evidence="2">Conserved oligomeric Golgi complex subunit 5</fullName>
    </recommendedName>
</protein>
<accession>A0A9P8J8F4</accession>
<dbReference type="GO" id="GO:0000139">
    <property type="term" value="C:Golgi membrane"/>
    <property type="evidence" value="ECO:0007669"/>
    <property type="project" value="UniProtKB-SubCell"/>
</dbReference>
<evidence type="ECO:0000256" key="4">
    <source>
        <dbReference type="ARBA" id="ARBA00023136"/>
    </source>
</evidence>
<dbReference type="PANTHER" id="PTHR13228">
    <property type="entry name" value="CONSERVED OLIGOMERIC GOLGI COMPLEX COMPONENT 5"/>
    <property type="match status" value="1"/>
</dbReference>
<dbReference type="AlphaFoldDB" id="A0A9P8J8F4"/>
<evidence type="ECO:0000313" key="8">
    <source>
        <dbReference type="Proteomes" id="UP000779574"/>
    </source>
</evidence>
<proteinExistence type="predicted"/>
<dbReference type="Proteomes" id="UP000779574">
    <property type="component" value="Unassembled WGS sequence"/>
</dbReference>
<dbReference type="OrthoDB" id="18786at2759"/>
<dbReference type="Pfam" id="PF20649">
    <property type="entry name" value="COG5_C"/>
    <property type="match status" value="1"/>
</dbReference>
<evidence type="ECO:0000313" key="7">
    <source>
        <dbReference type="EMBL" id="KAG9690329.1"/>
    </source>
</evidence>
<name>A0A9P8J8F4_AURME</name>
<evidence type="ECO:0000259" key="5">
    <source>
        <dbReference type="Pfam" id="PF10392"/>
    </source>
</evidence>
<dbReference type="PANTHER" id="PTHR13228:SF3">
    <property type="entry name" value="CONSERVED OLIGOMERIC GOLGI COMPLEX SUBUNIT 5"/>
    <property type="match status" value="1"/>
</dbReference>
<dbReference type="GO" id="GO:0006891">
    <property type="term" value="P:intra-Golgi vesicle-mediated transport"/>
    <property type="evidence" value="ECO:0007669"/>
    <property type="project" value="InterPro"/>
</dbReference>
<keyword evidence="3" id="KW-0333">Golgi apparatus</keyword>
<dbReference type="EMBL" id="JAHFXF010000313">
    <property type="protein sequence ID" value="KAG9690329.1"/>
    <property type="molecule type" value="Genomic_DNA"/>
</dbReference>
<evidence type="ECO:0000256" key="3">
    <source>
        <dbReference type="ARBA" id="ARBA00023034"/>
    </source>
</evidence>
<dbReference type="InterPro" id="IPR049176">
    <property type="entry name" value="COG5_N"/>
</dbReference>
<feature type="non-terminal residue" evidence="7">
    <location>
        <position position="454"/>
    </location>
</feature>
<feature type="domain" description="Conserved oligomeric Golgi complex subunit 5 helical" evidence="6">
    <location>
        <begin position="210"/>
        <end position="417"/>
    </location>
</feature>
<dbReference type="InterPro" id="IPR019465">
    <property type="entry name" value="Cog5"/>
</dbReference>
<dbReference type="Pfam" id="PF10392">
    <property type="entry name" value="COG5_N"/>
    <property type="match status" value="1"/>
</dbReference>
<dbReference type="GO" id="GO:0017119">
    <property type="term" value="C:Golgi transport complex"/>
    <property type="evidence" value="ECO:0007669"/>
    <property type="project" value="InterPro"/>
</dbReference>
<keyword evidence="4" id="KW-0472">Membrane</keyword>